<accession>A0A077AWK6</accession>
<proteinExistence type="predicted"/>
<organism evidence="2 3">
    <name type="scientific">Candidatus Odyssella acanthamoebae</name>
    <dbReference type="NCBI Taxonomy" id="91604"/>
    <lineage>
        <taxon>Bacteria</taxon>
        <taxon>Pseudomonadati</taxon>
        <taxon>Pseudomonadota</taxon>
        <taxon>Alphaproteobacteria</taxon>
        <taxon>Holosporales</taxon>
        <taxon>Candidatus Paracaedibacteraceae</taxon>
        <taxon>Candidatus Odyssella</taxon>
    </lineage>
</organism>
<dbReference type="RefSeq" id="WP_038465585.1">
    <property type="nucleotide sequence ID" value="NZ_CP008941.1"/>
</dbReference>
<dbReference type="eggNOG" id="COG2121">
    <property type="taxonomic scope" value="Bacteria"/>
</dbReference>
<gene>
    <name evidence="2" type="ORF">ID47_09015</name>
</gene>
<dbReference type="STRING" id="91604.ID47_09015"/>
<dbReference type="KEGG" id="paca:ID47_09015"/>
<dbReference type="Proteomes" id="UP000028926">
    <property type="component" value="Chromosome"/>
</dbReference>
<dbReference type="InterPro" id="IPR007172">
    <property type="entry name" value="DUF374"/>
</dbReference>
<dbReference type="AlphaFoldDB" id="A0A077AWK6"/>
<keyword evidence="3" id="KW-1185">Reference proteome</keyword>
<protein>
    <recommendedName>
        <fullName evidence="1">DUF374 domain-containing protein</fullName>
    </recommendedName>
</protein>
<dbReference type="HOGENOM" id="CLU_086327_1_1_5"/>
<dbReference type="OrthoDB" id="9810508at2"/>
<evidence type="ECO:0000313" key="2">
    <source>
        <dbReference type="EMBL" id="AIK96841.1"/>
    </source>
</evidence>
<dbReference type="EMBL" id="CP008941">
    <property type="protein sequence ID" value="AIK96841.1"/>
    <property type="molecule type" value="Genomic_DNA"/>
</dbReference>
<feature type="domain" description="DUF374" evidence="1">
    <location>
        <begin position="70"/>
        <end position="136"/>
    </location>
</feature>
<name>A0A077AWK6_9PROT</name>
<sequence>MSKVLKKLTKSSFFQDFLSWIISLYLKLVFYTSRWTWIGLEQADPYFNKGPLIVCFWHGRMALIPFMNHWPHKRIVALISGHGDGMMVARTFKRLKIDYTNGSTNRGGARAFLKLVDVLKNNDIVGIIPDGPRGPAKQLAVGIIHLSRHSQAPIMPMAFATSRFITFNSWDKFQLPLPFSKGIFIFGDPIQALDTTQPDDIEAWRLKVQTAVSTLQEQADSLLKN</sequence>
<dbReference type="Pfam" id="PF04028">
    <property type="entry name" value="DUF374"/>
    <property type="match status" value="1"/>
</dbReference>
<dbReference type="CDD" id="cd07983">
    <property type="entry name" value="LPLAT_DUF374-like"/>
    <property type="match status" value="1"/>
</dbReference>
<evidence type="ECO:0000313" key="3">
    <source>
        <dbReference type="Proteomes" id="UP000028926"/>
    </source>
</evidence>
<evidence type="ECO:0000259" key="1">
    <source>
        <dbReference type="Pfam" id="PF04028"/>
    </source>
</evidence>
<reference evidence="2 3" key="1">
    <citation type="submission" date="2014-07" db="EMBL/GenBank/DDBJ databases">
        <title>Comparative genomic insights into amoeba endosymbionts belonging to the families of Holosporaceae and Candidatus Midichloriaceae within Rickettsiales.</title>
        <authorList>
            <person name="Wang Z."/>
            <person name="Wu M."/>
        </authorList>
    </citation>
    <scope>NUCLEOTIDE SEQUENCE [LARGE SCALE GENOMIC DNA]</scope>
    <source>
        <strain evidence="2">PRA3</strain>
    </source>
</reference>